<dbReference type="PANTHER" id="PTHR35368">
    <property type="entry name" value="HYDROPEROXIDE REDUCTASE"/>
    <property type="match status" value="1"/>
</dbReference>
<dbReference type="EMBL" id="JAHVHU010000007">
    <property type="protein sequence ID" value="MBY5957985.1"/>
    <property type="molecule type" value="Genomic_DNA"/>
</dbReference>
<name>A0A953HTD6_9BACT</name>
<accession>A0A953HTD6</accession>
<dbReference type="InterPro" id="IPR052924">
    <property type="entry name" value="OsmC/Ohr_hydroprdx_reductase"/>
</dbReference>
<sequence>MSQTNYKAYAAAKTFIETHPEQAQKTVHAQTEIGDRYNVQARVRDFEFTLDEEKPIGSYDSGPNPLEYILASLGACQTVVYKILAAQKGIELRNVKITLKGIIDIRGFLALGDQVKPGFQQLEYETVLFSDEDPEILQQLVRDVEAQCPIQDTLAHSVDVQARLKTPVFQ</sequence>
<dbReference type="AlphaFoldDB" id="A0A953HTD6"/>
<dbReference type="PANTHER" id="PTHR35368:SF1">
    <property type="entry name" value="HYDROPEROXIDE REDUCTASE"/>
    <property type="match status" value="1"/>
</dbReference>
<proteinExistence type="predicted"/>
<comment type="caution">
    <text evidence="1">The sequence shown here is derived from an EMBL/GenBank/DDBJ whole genome shotgun (WGS) entry which is preliminary data.</text>
</comment>
<gene>
    <name evidence="1" type="ORF">KUV50_07585</name>
</gene>
<dbReference type="InterPro" id="IPR036102">
    <property type="entry name" value="OsmC/Ohrsf"/>
</dbReference>
<evidence type="ECO:0000313" key="2">
    <source>
        <dbReference type="Proteomes" id="UP000753961"/>
    </source>
</evidence>
<dbReference type="Proteomes" id="UP000753961">
    <property type="component" value="Unassembled WGS sequence"/>
</dbReference>
<dbReference type="InterPro" id="IPR003718">
    <property type="entry name" value="OsmC/Ohr_fam"/>
</dbReference>
<organism evidence="1 2">
    <name type="scientific">Membranihabitans marinus</name>
    <dbReference type="NCBI Taxonomy" id="1227546"/>
    <lineage>
        <taxon>Bacteria</taxon>
        <taxon>Pseudomonadati</taxon>
        <taxon>Bacteroidota</taxon>
        <taxon>Saprospiria</taxon>
        <taxon>Saprospirales</taxon>
        <taxon>Saprospiraceae</taxon>
        <taxon>Membranihabitans</taxon>
    </lineage>
</organism>
<reference evidence="1" key="1">
    <citation type="submission" date="2021-06" db="EMBL/GenBank/DDBJ databases">
        <title>44 bacteria genomes isolated from Dapeng, Shenzhen.</title>
        <authorList>
            <person name="Zheng W."/>
            <person name="Yu S."/>
            <person name="Huang Y."/>
        </authorList>
    </citation>
    <scope>NUCLEOTIDE SEQUENCE</scope>
    <source>
        <strain evidence="1">DP5N28-2</strain>
    </source>
</reference>
<dbReference type="InterPro" id="IPR015946">
    <property type="entry name" value="KH_dom-like_a/b"/>
</dbReference>
<dbReference type="RefSeq" id="WP_222579523.1">
    <property type="nucleotide sequence ID" value="NZ_JAHVHU010000007.1"/>
</dbReference>
<dbReference type="SUPFAM" id="SSF82784">
    <property type="entry name" value="OsmC-like"/>
    <property type="match status" value="1"/>
</dbReference>
<protein>
    <submittedName>
        <fullName evidence="1">OsmC family protein</fullName>
    </submittedName>
</protein>
<dbReference type="Gene3D" id="3.30.300.20">
    <property type="match status" value="1"/>
</dbReference>
<dbReference type="Pfam" id="PF02566">
    <property type="entry name" value="OsmC"/>
    <property type="match status" value="1"/>
</dbReference>
<keyword evidence="2" id="KW-1185">Reference proteome</keyword>
<evidence type="ECO:0000313" key="1">
    <source>
        <dbReference type="EMBL" id="MBY5957985.1"/>
    </source>
</evidence>